<feature type="transmembrane region" description="Helical" evidence="1">
    <location>
        <begin position="17"/>
        <end position="34"/>
    </location>
</feature>
<keyword evidence="1" id="KW-0812">Transmembrane</keyword>
<dbReference type="AlphaFoldDB" id="A0A133UTU1"/>
<name>A0A133UTU1_9EURY</name>
<evidence type="ECO:0000313" key="3">
    <source>
        <dbReference type="Proteomes" id="UP000070463"/>
    </source>
</evidence>
<dbReference type="EMBL" id="LHXR01000026">
    <property type="protein sequence ID" value="KXA97569.1"/>
    <property type="molecule type" value="Genomic_DNA"/>
</dbReference>
<keyword evidence="1" id="KW-0472">Membrane</keyword>
<organism evidence="2 3">
    <name type="scientific">candidate division MSBL1 archaeon SCGC-AAA259I09</name>
    <dbReference type="NCBI Taxonomy" id="1698267"/>
    <lineage>
        <taxon>Archaea</taxon>
        <taxon>Methanobacteriati</taxon>
        <taxon>Methanobacteriota</taxon>
        <taxon>candidate division MSBL1</taxon>
    </lineage>
</organism>
<reference evidence="2 3" key="1">
    <citation type="journal article" date="2016" name="Sci. Rep.">
        <title>Metabolic traits of an uncultured archaeal lineage -MSBL1- from brine pools of the Red Sea.</title>
        <authorList>
            <person name="Mwirichia R."/>
            <person name="Alam I."/>
            <person name="Rashid M."/>
            <person name="Vinu M."/>
            <person name="Ba-Alawi W."/>
            <person name="Anthony Kamau A."/>
            <person name="Kamanda Ngugi D."/>
            <person name="Goker M."/>
            <person name="Klenk H.P."/>
            <person name="Bajic V."/>
            <person name="Stingl U."/>
        </authorList>
    </citation>
    <scope>NUCLEOTIDE SEQUENCE [LARGE SCALE GENOMIC DNA]</scope>
    <source>
        <strain evidence="2">SCGC-AAA259I09</strain>
    </source>
</reference>
<keyword evidence="1" id="KW-1133">Transmembrane helix</keyword>
<evidence type="ECO:0000313" key="2">
    <source>
        <dbReference type="EMBL" id="KXA97569.1"/>
    </source>
</evidence>
<gene>
    <name evidence="2" type="ORF">AKJ37_02740</name>
</gene>
<dbReference type="Proteomes" id="UP000070463">
    <property type="component" value="Unassembled WGS sequence"/>
</dbReference>
<evidence type="ECO:0000256" key="1">
    <source>
        <dbReference type="SAM" id="Phobius"/>
    </source>
</evidence>
<accession>A0A133UTU1</accession>
<proteinExistence type="predicted"/>
<protein>
    <submittedName>
        <fullName evidence="2">Uncharacterized protein</fullName>
    </submittedName>
</protein>
<sequence length="76" mass="8565">MGRETDERLSVSKFRDTILRTLFIMVVAVVFTRLLGFPLWVTIAVVIGGIVVIVHALIWIRRLEGEESGEKVPGEE</sequence>
<feature type="transmembrane region" description="Helical" evidence="1">
    <location>
        <begin position="40"/>
        <end position="60"/>
    </location>
</feature>
<keyword evidence="3" id="KW-1185">Reference proteome</keyword>
<comment type="caution">
    <text evidence="2">The sequence shown here is derived from an EMBL/GenBank/DDBJ whole genome shotgun (WGS) entry which is preliminary data.</text>
</comment>